<evidence type="ECO:0000256" key="1">
    <source>
        <dbReference type="SAM" id="MobiDB-lite"/>
    </source>
</evidence>
<accession>A0A0C2T786</accession>
<evidence type="ECO:0000313" key="2">
    <source>
        <dbReference type="EMBL" id="KIL62449.1"/>
    </source>
</evidence>
<dbReference type="SUPFAM" id="SSF53098">
    <property type="entry name" value="Ribonuclease H-like"/>
    <property type="match status" value="1"/>
</dbReference>
<gene>
    <name evidence="2" type="ORF">M378DRAFT_759477</name>
</gene>
<feature type="region of interest" description="Disordered" evidence="1">
    <location>
        <begin position="108"/>
        <end position="131"/>
    </location>
</feature>
<dbReference type="InParanoid" id="A0A0C2T786"/>
<name>A0A0C2T786_AMAMK</name>
<sequence length="250" mass="27540">MDGPQNVLDLSHHIASTRHSGLMVGRDLVNVIKKFSFGDKLGWIVCDNVSVNDVGVSYACTEINANTLDPKEERGRCIEHTFHLMAWHFIKALGIPALATSRRRICQDASSEDDGTGNDGKGNGDNDDFDVDTSMEVEAAEDDVLAIREASNPMFDAGDVIGKLMAFIAQLRSCDEGVRGYLKMICTSQGCPPWDIRLWVRTRWRSLSDCFHVFLCQRKAINAFCLLADSKCGIPHFKVTVKAKAGLTTG</sequence>
<dbReference type="EMBL" id="KN818270">
    <property type="protein sequence ID" value="KIL62449.1"/>
    <property type="molecule type" value="Genomic_DNA"/>
</dbReference>
<dbReference type="OrthoDB" id="3058553at2759"/>
<evidence type="ECO:0000313" key="3">
    <source>
        <dbReference type="Proteomes" id="UP000054549"/>
    </source>
</evidence>
<dbReference type="Proteomes" id="UP000054549">
    <property type="component" value="Unassembled WGS sequence"/>
</dbReference>
<dbReference type="InterPro" id="IPR012337">
    <property type="entry name" value="RNaseH-like_sf"/>
</dbReference>
<proteinExistence type="predicted"/>
<dbReference type="HOGENOM" id="CLU_1111142_0_0_1"/>
<protein>
    <submittedName>
        <fullName evidence="2">Uncharacterized protein</fullName>
    </submittedName>
</protein>
<reference evidence="2 3" key="1">
    <citation type="submission" date="2014-04" db="EMBL/GenBank/DDBJ databases">
        <title>Evolutionary Origins and Diversification of the Mycorrhizal Mutualists.</title>
        <authorList>
            <consortium name="DOE Joint Genome Institute"/>
            <consortium name="Mycorrhizal Genomics Consortium"/>
            <person name="Kohler A."/>
            <person name="Kuo A."/>
            <person name="Nagy L.G."/>
            <person name="Floudas D."/>
            <person name="Copeland A."/>
            <person name="Barry K.W."/>
            <person name="Cichocki N."/>
            <person name="Veneault-Fourrey C."/>
            <person name="LaButti K."/>
            <person name="Lindquist E.A."/>
            <person name="Lipzen A."/>
            <person name="Lundell T."/>
            <person name="Morin E."/>
            <person name="Murat C."/>
            <person name="Riley R."/>
            <person name="Ohm R."/>
            <person name="Sun H."/>
            <person name="Tunlid A."/>
            <person name="Henrissat B."/>
            <person name="Grigoriev I.V."/>
            <person name="Hibbett D.S."/>
            <person name="Martin F."/>
        </authorList>
    </citation>
    <scope>NUCLEOTIDE SEQUENCE [LARGE SCALE GENOMIC DNA]</scope>
    <source>
        <strain evidence="2 3">Koide BX008</strain>
    </source>
</reference>
<keyword evidence="3" id="KW-1185">Reference proteome</keyword>
<dbReference type="AlphaFoldDB" id="A0A0C2T786"/>
<organism evidence="2 3">
    <name type="scientific">Amanita muscaria (strain Koide BX008)</name>
    <dbReference type="NCBI Taxonomy" id="946122"/>
    <lineage>
        <taxon>Eukaryota</taxon>
        <taxon>Fungi</taxon>
        <taxon>Dikarya</taxon>
        <taxon>Basidiomycota</taxon>
        <taxon>Agaricomycotina</taxon>
        <taxon>Agaricomycetes</taxon>
        <taxon>Agaricomycetidae</taxon>
        <taxon>Agaricales</taxon>
        <taxon>Pluteineae</taxon>
        <taxon>Amanitaceae</taxon>
        <taxon>Amanita</taxon>
    </lineage>
</organism>